<dbReference type="Proteomes" id="UP000304148">
    <property type="component" value="Chromosome"/>
</dbReference>
<accession>A0A383RDS5</accession>
<proteinExistence type="predicted"/>
<gene>
    <name evidence="1" type="ORF">PBLR_13046</name>
</gene>
<dbReference type="AlphaFoldDB" id="A0A383RDS5"/>
<reference evidence="2" key="1">
    <citation type="submission" date="2018-08" db="EMBL/GenBank/DDBJ databases">
        <authorList>
            <person name="Chevrot R."/>
        </authorList>
    </citation>
    <scope>NUCLEOTIDE SEQUENCE [LARGE SCALE GENOMIC DNA]</scope>
</reference>
<organism evidence="1 2">
    <name type="scientific">Paenibacillus alvei</name>
    <name type="common">Bacillus alvei</name>
    <dbReference type="NCBI Taxonomy" id="44250"/>
    <lineage>
        <taxon>Bacteria</taxon>
        <taxon>Bacillati</taxon>
        <taxon>Bacillota</taxon>
        <taxon>Bacilli</taxon>
        <taxon>Bacillales</taxon>
        <taxon>Paenibacillaceae</taxon>
        <taxon>Paenibacillus</taxon>
    </lineage>
</organism>
<name>A0A383RDS5_PAEAL</name>
<sequence length="48" mass="5684">MNHADGIAEMLAMRRMKGIRWFVKSLHIRIESFRLVIGRNLYLILKKG</sequence>
<dbReference type="EMBL" id="LS992241">
    <property type="protein sequence ID" value="SYX84624.1"/>
    <property type="molecule type" value="Genomic_DNA"/>
</dbReference>
<protein>
    <submittedName>
        <fullName evidence="1">Uncharacterized protein</fullName>
    </submittedName>
</protein>
<evidence type="ECO:0000313" key="1">
    <source>
        <dbReference type="EMBL" id="SYX84624.1"/>
    </source>
</evidence>
<evidence type="ECO:0000313" key="2">
    <source>
        <dbReference type="Proteomes" id="UP000304148"/>
    </source>
</evidence>